<dbReference type="Proteomes" id="UP000018144">
    <property type="component" value="Unassembled WGS sequence"/>
</dbReference>
<keyword evidence="3" id="KW-0862">Zinc</keyword>
<evidence type="ECO:0000313" key="5">
    <source>
        <dbReference type="Proteomes" id="UP000018144"/>
    </source>
</evidence>
<accession>U4LAL9</accession>
<keyword evidence="5" id="KW-1185">Reference proteome</keyword>
<evidence type="ECO:0008006" key="6">
    <source>
        <dbReference type="Google" id="ProtNLM"/>
    </source>
</evidence>
<name>U4LAL9_PYROM</name>
<dbReference type="EMBL" id="HF936318">
    <property type="protein sequence ID" value="CCX16161.1"/>
    <property type="molecule type" value="Genomic_DNA"/>
</dbReference>
<evidence type="ECO:0000256" key="2">
    <source>
        <dbReference type="ARBA" id="ARBA00022771"/>
    </source>
</evidence>
<proteinExistence type="predicted"/>
<protein>
    <recommendedName>
        <fullName evidence="6">RING-type domain-containing protein</fullName>
    </recommendedName>
</protein>
<evidence type="ECO:0000313" key="4">
    <source>
        <dbReference type="EMBL" id="CCX16161.1"/>
    </source>
</evidence>
<keyword evidence="2" id="KW-0863">Zinc-finger</keyword>
<reference evidence="4 5" key="1">
    <citation type="journal article" date="2013" name="PLoS Genet.">
        <title>The genome and development-dependent transcriptomes of Pyronema confluens: a window into fungal evolution.</title>
        <authorList>
            <person name="Traeger S."/>
            <person name="Altegoer F."/>
            <person name="Freitag M."/>
            <person name="Gabaldon T."/>
            <person name="Kempken F."/>
            <person name="Kumar A."/>
            <person name="Marcet-Houben M."/>
            <person name="Poggeler S."/>
            <person name="Stajich J.E."/>
            <person name="Nowrousian M."/>
        </authorList>
    </citation>
    <scope>NUCLEOTIDE SEQUENCE [LARGE SCALE GENOMIC DNA]</scope>
    <source>
        <strain evidence="5">CBS 100304</strain>
        <tissue evidence="4">Vegetative mycelium</tissue>
    </source>
</reference>
<gene>
    <name evidence="4" type="ORF">PCON_02692</name>
</gene>
<organism evidence="4 5">
    <name type="scientific">Pyronema omphalodes (strain CBS 100304)</name>
    <name type="common">Pyronema confluens</name>
    <dbReference type="NCBI Taxonomy" id="1076935"/>
    <lineage>
        <taxon>Eukaryota</taxon>
        <taxon>Fungi</taxon>
        <taxon>Dikarya</taxon>
        <taxon>Ascomycota</taxon>
        <taxon>Pezizomycotina</taxon>
        <taxon>Pezizomycetes</taxon>
        <taxon>Pezizales</taxon>
        <taxon>Pyronemataceae</taxon>
        <taxon>Pyronema</taxon>
    </lineage>
</organism>
<dbReference type="InterPro" id="IPR017907">
    <property type="entry name" value="Znf_RING_CS"/>
</dbReference>
<dbReference type="OrthoDB" id="739871at2759"/>
<dbReference type="AlphaFoldDB" id="U4LAL9"/>
<dbReference type="PROSITE" id="PS00518">
    <property type="entry name" value="ZF_RING_1"/>
    <property type="match status" value="1"/>
</dbReference>
<sequence>MIWTCCNCSQKSHCTTCECGHNFCLSCVYSRKPRTNRSLKSLRFRWTSLLSD</sequence>
<keyword evidence="1" id="KW-0479">Metal-binding</keyword>
<evidence type="ECO:0000256" key="3">
    <source>
        <dbReference type="ARBA" id="ARBA00022833"/>
    </source>
</evidence>
<evidence type="ECO:0000256" key="1">
    <source>
        <dbReference type="ARBA" id="ARBA00022723"/>
    </source>
</evidence>
<dbReference type="GO" id="GO:0008270">
    <property type="term" value="F:zinc ion binding"/>
    <property type="evidence" value="ECO:0007669"/>
    <property type="project" value="UniProtKB-KW"/>
</dbReference>